<gene>
    <name evidence="5" type="primary">WBGene00090895</name>
</gene>
<keyword evidence="6" id="KW-1185">Reference proteome</keyword>
<dbReference type="InterPro" id="IPR001534">
    <property type="entry name" value="Transthyretin-like"/>
</dbReference>
<evidence type="ECO:0000256" key="3">
    <source>
        <dbReference type="ARBA" id="ARBA00022525"/>
    </source>
</evidence>
<accession>A0A8R1Y7S0</accession>
<evidence type="ECO:0000313" key="5">
    <source>
        <dbReference type="EnsemblMetazoa" id="PPA01341.1"/>
    </source>
</evidence>
<accession>A0A2A6BWU7</accession>
<dbReference type="GO" id="GO:0005576">
    <property type="term" value="C:extracellular region"/>
    <property type="evidence" value="ECO:0007669"/>
    <property type="project" value="UniProtKB-SubCell"/>
</dbReference>
<dbReference type="PANTHER" id="PTHR21700:SF30">
    <property type="entry name" value="TRANSTHYRETIN-LIKE FAMILY PROTEIN"/>
    <property type="match status" value="1"/>
</dbReference>
<keyword evidence="3" id="KW-0964">Secreted</keyword>
<dbReference type="Proteomes" id="UP000005239">
    <property type="component" value="Unassembled WGS sequence"/>
</dbReference>
<reference evidence="6" key="1">
    <citation type="journal article" date="2008" name="Nat. Genet.">
        <title>The Pristionchus pacificus genome provides a unique perspective on nematode lifestyle and parasitism.</title>
        <authorList>
            <person name="Dieterich C."/>
            <person name="Clifton S.W."/>
            <person name="Schuster L.N."/>
            <person name="Chinwalla A."/>
            <person name="Delehaunty K."/>
            <person name="Dinkelacker I."/>
            <person name="Fulton L."/>
            <person name="Fulton R."/>
            <person name="Godfrey J."/>
            <person name="Minx P."/>
            <person name="Mitreva M."/>
            <person name="Roeseler W."/>
            <person name="Tian H."/>
            <person name="Witte H."/>
            <person name="Yang S.P."/>
            <person name="Wilson R.K."/>
            <person name="Sommer R.J."/>
        </authorList>
    </citation>
    <scope>NUCLEOTIDE SEQUENCE [LARGE SCALE GENOMIC DNA]</scope>
    <source>
        <strain evidence="6">PS312</strain>
    </source>
</reference>
<dbReference type="GO" id="GO:0009986">
    <property type="term" value="C:cell surface"/>
    <property type="evidence" value="ECO:0007669"/>
    <property type="project" value="InterPro"/>
</dbReference>
<keyword evidence="4" id="KW-0732">Signal</keyword>
<dbReference type="Pfam" id="PF01060">
    <property type="entry name" value="TTR-52"/>
    <property type="match status" value="4"/>
</dbReference>
<sequence>MKYLPLLLLIGVAALIEGTQNISVKGIIVCEKRRKESQLVDLWAKDSVDPTDLLASVHTDEEGNFALKGSKAGEIDPIVRVAHNCKAKPGCSRISDYIVPKNMFNGYDMSFVALDIYTRDEKEKMKHLAFLLLIGVAALIEAKTQELTVKGIVACEKRRTDGVLVELWAKDSVDPADLLASVHSSNSGQFTLKGTKDEADEIYPILRFTHNCQAKPGCTRIQNYDVPMTYNNEVMMNDMGFFTLDVVVHTEKEKMNYIALLLLAGAVVEAKVQNVEIKGAVLCDRKREEGVEIELWARDSQNPEDLLDNGRTDADGGFELSGTMDDAEAIEPFIRFTHKCNVEPMLKFAAFTLLVAMIGLTEAKMQNVTIRGVTVCDKHRMAEVVVELWEKDTLDPNDKLAEMYTNRMGEFELTGGDDEITSILPYLKIKHNCKVTIKPGYKCHRKTEYPIPKEHIYLATEPRKVYDMTYVALDIIQKDDVETCDKN</sequence>
<dbReference type="InterPro" id="IPR038479">
    <property type="entry name" value="Transthyretin-like_sf"/>
</dbReference>
<evidence type="ECO:0000256" key="1">
    <source>
        <dbReference type="ARBA" id="ARBA00004613"/>
    </source>
</evidence>
<comment type="subcellular location">
    <subcellularLocation>
        <location evidence="1">Secreted</location>
    </subcellularLocation>
</comment>
<evidence type="ECO:0000256" key="2">
    <source>
        <dbReference type="ARBA" id="ARBA00010112"/>
    </source>
</evidence>
<reference evidence="5" key="2">
    <citation type="submission" date="2022-06" db="UniProtKB">
        <authorList>
            <consortium name="EnsemblMetazoa"/>
        </authorList>
    </citation>
    <scope>IDENTIFICATION</scope>
    <source>
        <strain evidence="5">PS312</strain>
    </source>
</reference>
<dbReference type="Gene3D" id="2.60.40.3330">
    <property type="match status" value="4"/>
</dbReference>
<dbReference type="EnsemblMetazoa" id="PPA01341.1">
    <property type="protein sequence ID" value="PPA01341.1"/>
    <property type="gene ID" value="WBGene00090895"/>
</dbReference>
<proteinExistence type="inferred from homology"/>
<protein>
    <submittedName>
        <fullName evidence="5">Ttr-15</fullName>
    </submittedName>
</protein>
<evidence type="ECO:0000313" key="6">
    <source>
        <dbReference type="Proteomes" id="UP000005239"/>
    </source>
</evidence>
<evidence type="ECO:0000256" key="4">
    <source>
        <dbReference type="ARBA" id="ARBA00022729"/>
    </source>
</evidence>
<organism evidence="5 6">
    <name type="scientific">Pristionchus pacificus</name>
    <name type="common">Parasitic nematode worm</name>
    <dbReference type="NCBI Taxonomy" id="54126"/>
    <lineage>
        <taxon>Eukaryota</taxon>
        <taxon>Metazoa</taxon>
        <taxon>Ecdysozoa</taxon>
        <taxon>Nematoda</taxon>
        <taxon>Chromadorea</taxon>
        <taxon>Rhabditida</taxon>
        <taxon>Rhabditina</taxon>
        <taxon>Diplogasteromorpha</taxon>
        <taxon>Diplogasteroidea</taxon>
        <taxon>Neodiplogasteridae</taxon>
        <taxon>Pristionchus</taxon>
    </lineage>
</organism>
<dbReference type="AlphaFoldDB" id="A0A2A6BWU7"/>
<comment type="similarity">
    <text evidence="2">Belongs to the nematode transthyretin-like family.</text>
</comment>
<name>A0A2A6BWU7_PRIPA</name>
<dbReference type="PANTHER" id="PTHR21700">
    <property type="entry name" value="TRANSTHYRETIN-LIKE FAMILY PROTEIN-RELATED"/>
    <property type="match status" value="1"/>
</dbReference>